<dbReference type="EMBL" id="BMGK01000005">
    <property type="protein sequence ID" value="GGD92413.1"/>
    <property type="molecule type" value="Genomic_DNA"/>
</dbReference>
<reference evidence="1" key="2">
    <citation type="submission" date="2020-09" db="EMBL/GenBank/DDBJ databases">
        <authorList>
            <person name="Sun Q."/>
            <person name="Zhou Y."/>
        </authorList>
    </citation>
    <scope>NUCLEOTIDE SEQUENCE</scope>
    <source>
        <strain evidence="1">CGMCC 1.12924</strain>
    </source>
</reference>
<gene>
    <name evidence="1" type="ORF">GCM10011312_15300</name>
</gene>
<proteinExistence type="predicted"/>
<comment type="caution">
    <text evidence="1">The sequence shown here is derived from an EMBL/GenBank/DDBJ whole genome shotgun (WGS) entry which is preliminary data.</text>
</comment>
<dbReference type="SUPFAM" id="SSF160574">
    <property type="entry name" value="BT0923-like"/>
    <property type="match status" value="1"/>
</dbReference>
<reference evidence="1" key="1">
    <citation type="journal article" date="2014" name="Int. J. Syst. Evol. Microbiol.">
        <title>Complete genome sequence of Corynebacterium casei LMG S-19264T (=DSM 44701T), isolated from a smear-ripened cheese.</title>
        <authorList>
            <consortium name="US DOE Joint Genome Institute (JGI-PGF)"/>
            <person name="Walter F."/>
            <person name="Albersmeier A."/>
            <person name="Kalinowski J."/>
            <person name="Ruckert C."/>
        </authorList>
    </citation>
    <scope>NUCLEOTIDE SEQUENCE</scope>
    <source>
        <strain evidence="1">CGMCC 1.12924</strain>
    </source>
</reference>
<organism evidence="1 2">
    <name type="scientific">Planktosalinus lacus</name>
    <dbReference type="NCBI Taxonomy" id="1526573"/>
    <lineage>
        <taxon>Bacteria</taxon>
        <taxon>Pseudomonadati</taxon>
        <taxon>Bacteroidota</taxon>
        <taxon>Flavobacteriia</taxon>
        <taxon>Flavobacteriales</taxon>
        <taxon>Flavobacteriaceae</taxon>
        <taxon>Planktosalinus</taxon>
    </lineage>
</organism>
<dbReference type="Proteomes" id="UP000652231">
    <property type="component" value="Unassembled WGS sequence"/>
</dbReference>
<keyword evidence="2" id="KW-1185">Reference proteome</keyword>
<evidence type="ECO:0000313" key="2">
    <source>
        <dbReference type="Proteomes" id="UP000652231"/>
    </source>
</evidence>
<dbReference type="AlphaFoldDB" id="A0A8J2V9J4"/>
<name>A0A8J2V9J4_9FLAO</name>
<sequence length="162" mass="18546">MKPADVPPAALEFIESAEITSKVKWYIEYGLETKSIEAKFKLNNKRHSVEFDTLGTLDDIEIEILSKELNTNLKKSIDIALSGNCSNHKISKVQKQYTGNQNVLLSLLKNQDFAGNFTTKYEIITSCENESKTEQYEYLFNDEGKLLQQFKIIFSNSSNLEY</sequence>
<evidence type="ECO:0000313" key="1">
    <source>
        <dbReference type="EMBL" id="GGD92413.1"/>
    </source>
</evidence>
<protein>
    <submittedName>
        <fullName evidence="1">Uncharacterized protein</fullName>
    </submittedName>
</protein>
<accession>A0A8J2V9J4</accession>